<dbReference type="EMBL" id="CP002009">
    <property type="protein sequence ID" value="ADG13869.1"/>
    <property type="molecule type" value="Genomic_DNA"/>
</dbReference>
<dbReference type="Gene3D" id="1.10.10.10">
    <property type="entry name" value="Winged helix-like DNA-binding domain superfamily/Winged helix DNA-binding domain"/>
    <property type="match status" value="1"/>
</dbReference>
<feature type="domain" description="Helix-turn-helix type 11" evidence="1">
    <location>
        <begin position="71"/>
        <end position="121"/>
    </location>
</feature>
<dbReference type="Pfam" id="PF08279">
    <property type="entry name" value="HTH_11"/>
    <property type="match status" value="1"/>
</dbReference>
<organism evidence="2 3">
    <name type="scientific">Methanocaldococcus infernus (strain DSM 11812 / JCM 15783 / ME)</name>
    <dbReference type="NCBI Taxonomy" id="573063"/>
    <lineage>
        <taxon>Archaea</taxon>
        <taxon>Methanobacteriati</taxon>
        <taxon>Methanobacteriota</taxon>
        <taxon>Methanomada group</taxon>
        <taxon>Methanococci</taxon>
        <taxon>Methanococcales</taxon>
        <taxon>Methanocaldococcaceae</taxon>
        <taxon>Methanocaldococcus</taxon>
    </lineage>
</organism>
<dbReference type="InterPro" id="IPR036388">
    <property type="entry name" value="WH-like_DNA-bd_sf"/>
</dbReference>
<dbReference type="Proteomes" id="UP000002061">
    <property type="component" value="Chromosome"/>
</dbReference>
<dbReference type="HOGENOM" id="CLU_158394_0_0_2"/>
<dbReference type="eggNOG" id="arCOG05062">
    <property type="taxonomic scope" value="Archaea"/>
</dbReference>
<dbReference type="OrthoDB" id="63512at2157"/>
<keyword evidence="3" id="KW-1185">Reference proteome</keyword>
<evidence type="ECO:0000313" key="3">
    <source>
        <dbReference type="Proteomes" id="UP000002061"/>
    </source>
</evidence>
<protein>
    <submittedName>
        <fullName evidence="2">Helix-turn-helix type 11 domain protein</fullName>
    </submittedName>
</protein>
<dbReference type="GeneID" id="9132235"/>
<evidence type="ECO:0000313" key="2">
    <source>
        <dbReference type="EMBL" id="ADG13869.1"/>
    </source>
</evidence>
<dbReference type="AlphaFoldDB" id="D5VTG6"/>
<sequence>MIIEKEIEKVIKKKDYDFWTFLEKAYESGVKLDIGHFILLNILIEIPKLYEKLSKEIGEEKSKEIFRNYKIFAKDSNYISGEFLKKYINRKSRVAVHNRIKDLKKLGFEIESKSGAFGGYKIIGFPEWFKK</sequence>
<dbReference type="KEGG" id="mif:Metin_1216"/>
<proteinExistence type="predicted"/>
<dbReference type="InterPro" id="IPR013196">
    <property type="entry name" value="HTH_11"/>
</dbReference>
<reference evidence="2" key="1">
    <citation type="submission" date="2010-04" db="EMBL/GenBank/DDBJ databases">
        <title>Complete sequence of Methanocaldococcus infernus ME.</title>
        <authorList>
            <consortium name="US DOE Joint Genome Institute"/>
            <person name="Lucas S."/>
            <person name="Copeland A."/>
            <person name="Lapidus A."/>
            <person name="Cheng J.-F."/>
            <person name="Bruce D."/>
            <person name="Goodwin L."/>
            <person name="Pitluck S."/>
            <person name="Munk A.C."/>
            <person name="Detter J.C."/>
            <person name="Han C."/>
            <person name="Tapia R."/>
            <person name="Land M."/>
            <person name="Hauser L."/>
            <person name="Kyrpides N."/>
            <person name="Mikhailova N."/>
            <person name="Sieprawska-Lupa M."/>
            <person name="Whitman W.B."/>
            <person name="Woyke T."/>
        </authorList>
    </citation>
    <scope>NUCLEOTIDE SEQUENCE [LARGE SCALE GENOMIC DNA]</scope>
    <source>
        <strain evidence="2">ME</strain>
    </source>
</reference>
<dbReference type="STRING" id="573063.Metin_1216"/>
<gene>
    <name evidence="2" type="ordered locus">Metin_1216</name>
</gene>
<evidence type="ECO:0000259" key="1">
    <source>
        <dbReference type="Pfam" id="PF08279"/>
    </source>
</evidence>
<dbReference type="RefSeq" id="WP_013100614.1">
    <property type="nucleotide sequence ID" value="NC_014122.1"/>
</dbReference>
<name>D5VTG6_METIM</name>
<accession>D5VTG6</accession>